<dbReference type="Pfam" id="PF17107">
    <property type="entry name" value="SesA"/>
    <property type="match status" value="2"/>
</dbReference>
<accession>A0A3M2SPX8</accession>
<dbReference type="AlphaFoldDB" id="A0A3M2SPX8"/>
<evidence type="ECO:0000313" key="2">
    <source>
        <dbReference type="EMBL" id="RMJ19611.1"/>
    </source>
</evidence>
<dbReference type="InterPro" id="IPR031352">
    <property type="entry name" value="SesA"/>
</dbReference>
<reference evidence="2 3" key="1">
    <citation type="submission" date="2017-06" db="EMBL/GenBank/DDBJ databases">
        <title>Comparative genomic analysis of Ambrosia Fusariam Clade fungi.</title>
        <authorList>
            <person name="Stajich J.E."/>
            <person name="Carrillo J."/>
            <person name="Kijimoto T."/>
            <person name="Eskalen A."/>
            <person name="O'Donnell K."/>
            <person name="Kasson M."/>
        </authorList>
    </citation>
    <scope>NUCLEOTIDE SEQUENCE [LARGE SCALE GENOMIC DNA]</scope>
    <source>
        <strain evidence="2">UCR3666</strain>
    </source>
</reference>
<dbReference type="STRING" id="2010991.A0A3M2SPX8"/>
<gene>
    <name evidence="2" type="ORF">CDV36_000643</name>
</gene>
<feature type="domain" description="NACHT-NTPase and P-loop NTPases N-terminal" evidence="1">
    <location>
        <begin position="155"/>
        <end position="231"/>
    </location>
</feature>
<dbReference type="EMBL" id="NKUJ01000006">
    <property type="protein sequence ID" value="RMJ19611.1"/>
    <property type="molecule type" value="Genomic_DNA"/>
</dbReference>
<sequence>MSNTKVIGLISAVIGIIDGTSKLFKTIKDSHDLPDALNSVSQRLPLIRAILQAAERRIKDSNESQGDFGAIQKLLESCQDQALRLKSTLQDVTMKPPTNIEVPNKIRAVANPNTLMHKNSAVAHYGIGHQFGNMGSGQQHINMGKGQQVFAHSMEILGGIEDQRKANSLDPDEPTLLDALESAKGAAKNLSVIFRAVADASETERGSCYEEFLLKPNTSTIETVLLQLLRGPYELVNDCIIEATVDQDHQLAEAIRELSSLQPSMPMNQAAAVAHYGKGDLFSNLANGHQNINKGAGAQYISERMNWAAQSSP</sequence>
<dbReference type="Proteomes" id="UP000277212">
    <property type="component" value="Unassembled WGS sequence"/>
</dbReference>
<name>A0A3M2SPX8_9HYPO</name>
<evidence type="ECO:0000259" key="1">
    <source>
        <dbReference type="Pfam" id="PF17107"/>
    </source>
</evidence>
<dbReference type="OrthoDB" id="5085180at2759"/>
<organism evidence="2 3">
    <name type="scientific">Fusarium kuroshium</name>
    <dbReference type="NCBI Taxonomy" id="2010991"/>
    <lineage>
        <taxon>Eukaryota</taxon>
        <taxon>Fungi</taxon>
        <taxon>Dikarya</taxon>
        <taxon>Ascomycota</taxon>
        <taxon>Pezizomycotina</taxon>
        <taxon>Sordariomycetes</taxon>
        <taxon>Hypocreomycetidae</taxon>
        <taxon>Hypocreales</taxon>
        <taxon>Nectriaceae</taxon>
        <taxon>Fusarium</taxon>
        <taxon>Fusarium solani species complex</taxon>
    </lineage>
</organism>
<evidence type="ECO:0000313" key="3">
    <source>
        <dbReference type="Proteomes" id="UP000277212"/>
    </source>
</evidence>
<protein>
    <recommendedName>
        <fullName evidence="1">NACHT-NTPase and P-loop NTPases N-terminal domain-containing protein</fullName>
    </recommendedName>
</protein>
<proteinExistence type="predicted"/>
<comment type="caution">
    <text evidence="2">The sequence shown here is derived from an EMBL/GenBank/DDBJ whole genome shotgun (WGS) entry which is preliminary data.</text>
</comment>
<feature type="domain" description="NACHT-NTPase and P-loop NTPases N-terminal" evidence="1">
    <location>
        <begin position="10"/>
        <end position="99"/>
    </location>
</feature>
<keyword evidence="3" id="KW-1185">Reference proteome</keyword>